<reference evidence="1 2" key="1">
    <citation type="journal article" date="2012" name="Environ. Microbiol.">
        <title>The genome of the ammonia-oxidizing Candidatus Nitrososphaera gargensis: insights into metabolic versatility and environmental adaptations.</title>
        <authorList>
            <person name="Spang A."/>
            <person name="Poehlein A."/>
            <person name="Offre P."/>
            <person name="Zumbragel S."/>
            <person name="Haider S."/>
            <person name="Rychlik N."/>
            <person name="Nowka B."/>
            <person name="Schmeisser C."/>
            <person name="Lebedeva E.V."/>
            <person name="Rattei T."/>
            <person name="Bohm C."/>
            <person name="Schmid M."/>
            <person name="Galushko A."/>
            <person name="Hatzenpichler R."/>
            <person name="Weinmaier T."/>
            <person name="Daniel R."/>
            <person name="Schleper C."/>
            <person name="Spieck E."/>
            <person name="Streit W."/>
            <person name="Wagner M."/>
        </authorList>
    </citation>
    <scope>NUCLEOTIDE SEQUENCE [LARGE SCALE GENOMIC DNA]</scope>
    <source>
        <strain evidence="2">Ga9.2</strain>
    </source>
</reference>
<dbReference type="EMBL" id="CP002408">
    <property type="protein sequence ID" value="AFU60323.1"/>
    <property type="molecule type" value="Genomic_DNA"/>
</dbReference>
<dbReference type="HOGENOM" id="CLU_2461869_0_0_2"/>
<dbReference type="InParanoid" id="K0ILC8"/>
<evidence type="ECO:0000313" key="1">
    <source>
        <dbReference type="EMBL" id="AFU60323.1"/>
    </source>
</evidence>
<dbReference type="Proteomes" id="UP000008037">
    <property type="component" value="Chromosome"/>
</dbReference>
<evidence type="ECO:0000313" key="2">
    <source>
        <dbReference type="Proteomes" id="UP000008037"/>
    </source>
</evidence>
<gene>
    <name evidence="1" type="ordered locus">Ngar_c34080</name>
</gene>
<sequence length="88" mass="9927">MSAINSSADCKYKNNCDRCDLDMQPNNSHSWRVHASIVSAAIVVISAKLENTQQTCRFLGCIEPKKEQSHQNIESSMYATILLLFQFC</sequence>
<accession>K0ILC8</accession>
<dbReference type="AlphaFoldDB" id="K0ILC8"/>
<dbReference type="KEGG" id="nga:Ngar_c34080"/>
<organism evidence="1 2">
    <name type="scientific">Nitrososphaera gargensis (strain Ga9.2)</name>
    <dbReference type="NCBI Taxonomy" id="1237085"/>
    <lineage>
        <taxon>Archaea</taxon>
        <taxon>Nitrososphaerota</taxon>
        <taxon>Nitrososphaeria</taxon>
        <taxon>Nitrososphaerales</taxon>
        <taxon>Nitrososphaeraceae</taxon>
        <taxon>Nitrososphaera</taxon>
    </lineage>
</organism>
<keyword evidence="2" id="KW-1185">Reference proteome</keyword>
<protein>
    <submittedName>
        <fullName evidence="1">Uncharacterized protein</fullName>
    </submittedName>
</protein>
<dbReference type="BioCyc" id="CNIT1237085:G1324-3409-MONOMER"/>
<proteinExistence type="predicted"/>
<name>K0ILC8_NITGG</name>